<feature type="domain" description="NAD-dependent epimerase/dehydratase" evidence="1">
    <location>
        <begin position="4"/>
        <end position="71"/>
    </location>
</feature>
<comment type="caution">
    <text evidence="2">The sequence shown here is derived from an EMBL/GenBank/DDBJ whole genome shotgun (WGS) entry which is preliminary data.</text>
</comment>
<evidence type="ECO:0000259" key="1">
    <source>
        <dbReference type="Pfam" id="PF01370"/>
    </source>
</evidence>
<dbReference type="RefSeq" id="WP_110607704.1">
    <property type="nucleotide sequence ID" value="NZ_PDOD01000001.1"/>
</dbReference>
<dbReference type="EMBL" id="PDOD01000001">
    <property type="protein sequence ID" value="PYZ94069.1"/>
    <property type="molecule type" value="Genomic_DNA"/>
</dbReference>
<keyword evidence="3" id="KW-1185">Reference proteome</keyword>
<evidence type="ECO:0000313" key="2">
    <source>
        <dbReference type="EMBL" id="PYZ94069.1"/>
    </source>
</evidence>
<dbReference type="InterPro" id="IPR050177">
    <property type="entry name" value="Lipid_A_modif_metabolic_enz"/>
</dbReference>
<gene>
    <name evidence="2" type="ORF">CR194_00570</name>
</gene>
<dbReference type="Pfam" id="PF01370">
    <property type="entry name" value="Epimerase"/>
    <property type="match status" value="1"/>
</dbReference>
<evidence type="ECO:0000313" key="3">
    <source>
        <dbReference type="Proteomes" id="UP000248214"/>
    </source>
</evidence>
<name>A0A323TH22_9BACI</name>
<dbReference type="SUPFAM" id="SSF51735">
    <property type="entry name" value="NAD(P)-binding Rossmann-fold domains"/>
    <property type="match status" value="1"/>
</dbReference>
<dbReference type="PANTHER" id="PTHR43245">
    <property type="entry name" value="BIFUNCTIONAL POLYMYXIN RESISTANCE PROTEIN ARNA"/>
    <property type="match status" value="1"/>
</dbReference>
<dbReference type="PANTHER" id="PTHR43245:SF13">
    <property type="entry name" value="UDP-D-APIOSE_UDP-D-XYLOSE SYNTHASE 2"/>
    <property type="match status" value="1"/>
</dbReference>
<dbReference type="InterPro" id="IPR036291">
    <property type="entry name" value="NAD(P)-bd_dom_sf"/>
</dbReference>
<protein>
    <submittedName>
        <fullName evidence="2">NAD-dependent dehydratase</fullName>
    </submittedName>
</protein>
<dbReference type="OrthoDB" id="9809586at2"/>
<proteinExistence type="predicted"/>
<organism evidence="2 3">
    <name type="scientific">Salipaludibacillus keqinensis</name>
    <dbReference type="NCBI Taxonomy" id="2045207"/>
    <lineage>
        <taxon>Bacteria</taxon>
        <taxon>Bacillati</taxon>
        <taxon>Bacillota</taxon>
        <taxon>Bacilli</taxon>
        <taxon>Bacillales</taxon>
        <taxon>Bacillaceae</taxon>
    </lineage>
</organism>
<sequence length="295" mass="33497">MRKVLVLGGTRFFGKRLVNKLLANGDEVTVATRGETAVSFGQKVHHLKLDRFDRGSMEKTFQDGEWDVIYDQICFSPDDAMDACEIFEGRVGKYIFTSTLSVYEFNDKSEKIEKDYDPYTKELAWGRKEQFDYGEGKRLAEAVFFQKARFPVIAPRPPVVFGIDDYTERLHYHVRKVVNGETIGIDHPEANVSFVDSDDLAEFLFWTGFQDFTGPINASSPDQISLGGMIEIIEKNSKKKAIVGPASEETGRSPINFPVSAYQDVTLAEAHGYKFKRLSEWFEPLICEILKEENG</sequence>
<dbReference type="AlphaFoldDB" id="A0A323TH22"/>
<dbReference type="Proteomes" id="UP000248214">
    <property type="component" value="Unassembled WGS sequence"/>
</dbReference>
<accession>A0A323TH22</accession>
<dbReference type="Gene3D" id="3.40.50.720">
    <property type="entry name" value="NAD(P)-binding Rossmann-like Domain"/>
    <property type="match status" value="1"/>
</dbReference>
<reference evidence="2 3" key="1">
    <citation type="submission" date="2017-10" db="EMBL/GenBank/DDBJ databases">
        <title>Bacillus sp. nov., a halophilic bacterium isolated from a Keqin Lake.</title>
        <authorList>
            <person name="Wang H."/>
        </authorList>
    </citation>
    <scope>NUCLEOTIDE SEQUENCE [LARGE SCALE GENOMIC DNA]</scope>
    <source>
        <strain evidence="2 3">KQ-12</strain>
    </source>
</reference>
<dbReference type="InterPro" id="IPR001509">
    <property type="entry name" value="Epimerase_deHydtase"/>
</dbReference>